<dbReference type="HOGENOM" id="CLU_020336_7_0_1"/>
<keyword evidence="1" id="KW-0378">Hydrolase</keyword>
<dbReference type="InterPro" id="IPR000639">
    <property type="entry name" value="Epox_hydrolase-like"/>
</dbReference>
<evidence type="ECO:0000313" key="4">
    <source>
        <dbReference type="EMBL" id="EKM57396.1"/>
    </source>
</evidence>
<evidence type="ECO:0000256" key="1">
    <source>
        <dbReference type="ARBA" id="ARBA00022801"/>
    </source>
</evidence>
<gene>
    <name evidence="4" type="ORF">PHACADRAFT_255121</name>
</gene>
<dbReference type="InParanoid" id="K5V480"/>
<proteinExistence type="inferred from homology"/>
<dbReference type="AlphaFoldDB" id="K5V480"/>
<dbReference type="KEGG" id="pco:PHACADRAFT_255121"/>
<dbReference type="SUPFAM" id="SSF53474">
    <property type="entry name" value="alpha/beta-Hydrolases"/>
    <property type="match status" value="1"/>
</dbReference>
<dbReference type="InterPro" id="IPR029058">
    <property type="entry name" value="AB_hydrolase_fold"/>
</dbReference>
<dbReference type="PANTHER" id="PTHR43329">
    <property type="entry name" value="EPOXIDE HYDROLASE"/>
    <property type="match status" value="1"/>
</dbReference>
<protein>
    <recommendedName>
        <fullName evidence="3">AB hydrolase-1 domain-containing protein</fullName>
    </recommendedName>
</protein>
<evidence type="ECO:0000256" key="2">
    <source>
        <dbReference type="ARBA" id="ARBA00038334"/>
    </source>
</evidence>
<organism evidence="4 5">
    <name type="scientific">Phanerochaete carnosa (strain HHB-10118-sp)</name>
    <name type="common">White-rot fungus</name>
    <name type="synonym">Peniophora carnosa</name>
    <dbReference type="NCBI Taxonomy" id="650164"/>
    <lineage>
        <taxon>Eukaryota</taxon>
        <taxon>Fungi</taxon>
        <taxon>Dikarya</taxon>
        <taxon>Basidiomycota</taxon>
        <taxon>Agaricomycotina</taxon>
        <taxon>Agaricomycetes</taxon>
        <taxon>Polyporales</taxon>
        <taxon>Phanerochaetaceae</taxon>
        <taxon>Phanerochaete</taxon>
    </lineage>
</organism>
<evidence type="ECO:0000259" key="3">
    <source>
        <dbReference type="Pfam" id="PF00561"/>
    </source>
</evidence>
<dbReference type="Gene3D" id="3.40.50.1820">
    <property type="entry name" value="alpha/beta hydrolase"/>
    <property type="match status" value="1"/>
</dbReference>
<comment type="similarity">
    <text evidence="2">Belongs to the AB hydrolase superfamily. Epoxide hydrolase family.</text>
</comment>
<sequence length="297" mass="33784">MSRDWRHIVPHLKEKGYGVLAPDMLGYGETAKPTDPAAYVPSLISKDLVDILDAEKLDKVVAVGHDWGSKAVSRLASYHPERFIAYAFFAVAFMEVTPPTDFQIYLDYLKRVYGYDLFGYWTFFSAPDANEVIQAHMESFVSIMYPYDPTIWKTRFAPTGAMRGSLLEDYVAPKPSYVSEEDKKHFIETFKRNGFEAPTCWYKIMTSQLAAKDDQQIPYERLIPPASAPIYFGAAKHDYIALPKLGYTVFGKDEFSKHNVTQKEYDADHWVVLSKGDEIARDLDAWIESTVAAKANI</sequence>
<dbReference type="EMBL" id="JH930471">
    <property type="protein sequence ID" value="EKM57396.1"/>
    <property type="molecule type" value="Genomic_DNA"/>
</dbReference>
<feature type="domain" description="AB hydrolase-1" evidence="3">
    <location>
        <begin position="3"/>
        <end position="96"/>
    </location>
</feature>
<evidence type="ECO:0000313" key="5">
    <source>
        <dbReference type="Proteomes" id="UP000008370"/>
    </source>
</evidence>
<dbReference type="RefSeq" id="XP_007395203.1">
    <property type="nucleotide sequence ID" value="XM_007395141.1"/>
</dbReference>
<accession>K5V480</accession>
<dbReference type="Proteomes" id="UP000008370">
    <property type="component" value="Unassembled WGS sequence"/>
</dbReference>
<dbReference type="Pfam" id="PF00561">
    <property type="entry name" value="Abhydrolase_1"/>
    <property type="match status" value="1"/>
</dbReference>
<reference evidence="4 5" key="1">
    <citation type="journal article" date="2012" name="BMC Genomics">
        <title>Comparative genomics of the white-rot fungi, Phanerochaete carnosa and P. chrysosporium, to elucidate the genetic basis of the distinct wood types they colonize.</title>
        <authorList>
            <person name="Suzuki H."/>
            <person name="MacDonald J."/>
            <person name="Syed K."/>
            <person name="Salamov A."/>
            <person name="Hori C."/>
            <person name="Aerts A."/>
            <person name="Henrissat B."/>
            <person name="Wiebenga A."/>
            <person name="vanKuyk P.A."/>
            <person name="Barry K."/>
            <person name="Lindquist E."/>
            <person name="LaButti K."/>
            <person name="Lapidus A."/>
            <person name="Lucas S."/>
            <person name="Coutinho P."/>
            <person name="Gong Y."/>
            <person name="Samejima M."/>
            <person name="Mahadevan R."/>
            <person name="Abou-Zaid M."/>
            <person name="de Vries R.P."/>
            <person name="Igarashi K."/>
            <person name="Yadav J.S."/>
            <person name="Grigoriev I.V."/>
            <person name="Master E.R."/>
        </authorList>
    </citation>
    <scope>NUCLEOTIDE SEQUENCE [LARGE SCALE GENOMIC DNA]</scope>
    <source>
        <strain evidence="4 5">HHB-10118-sp</strain>
    </source>
</reference>
<dbReference type="GeneID" id="18916232"/>
<keyword evidence="5" id="KW-1185">Reference proteome</keyword>
<dbReference type="STRING" id="650164.K5V480"/>
<name>K5V480_PHACS</name>
<dbReference type="OrthoDB" id="284184at2759"/>
<dbReference type="GO" id="GO:0016787">
    <property type="term" value="F:hydrolase activity"/>
    <property type="evidence" value="ECO:0007669"/>
    <property type="project" value="UniProtKB-KW"/>
</dbReference>
<dbReference type="PRINTS" id="PR00412">
    <property type="entry name" value="EPOXHYDRLASE"/>
</dbReference>
<dbReference type="InterPro" id="IPR000073">
    <property type="entry name" value="AB_hydrolase_1"/>
</dbReference>